<reference evidence="2" key="1">
    <citation type="submission" date="2020-07" db="EMBL/GenBank/DDBJ databases">
        <authorList>
            <person name="Nieuwenhuis M."/>
            <person name="Van De Peppel L.J.J."/>
        </authorList>
    </citation>
    <scope>NUCLEOTIDE SEQUENCE</scope>
    <source>
        <strain evidence="2">AP01</strain>
        <tissue evidence="2">Mycelium</tissue>
    </source>
</reference>
<gene>
    <name evidence="2" type="ORF">DXG03_005857</name>
</gene>
<evidence type="ECO:0000313" key="3">
    <source>
        <dbReference type="Proteomes" id="UP000775547"/>
    </source>
</evidence>
<protein>
    <submittedName>
        <fullName evidence="2">Uncharacterized protein</fullName>
    </submittedName>
</protein>
<organism evidence="2 3">
    <name type="scientific">Asterophora parasitica</name>
    <dbReference type="NCBI Taxonomy" id="117018"/>
    <lineage>
        <taxon>Eukaryota</taxon>
        <taxon>Fungi</taxon>
        <taxon>Dikarya</taxon>
        <taxon>Basidiomycota</taxon>
        <taxon>Agaricomycotina</taxon>
        <taxon>Agaricomycetes</taxon>
        <taxon>Agaricomycetidae</taxon>
        <taxon>Agaricales</taxon>
        <taxon>Tricholomatineae</taxon>
        <taxon>Lyophyllaceae</taxon>
        <taxon>Asterophora</taxon>
    </lineage>
</organism>
<feature type="region of interest" description="Disordered" evidence="1">
    <location>
        <begin position="29"/>
        <end position="51"/>
    </location>
</feature>
<dbReference type="EMBL" id="JABCKV010003719">
    <property type="protein sequence ID" value="KAG5634513.1"/>
    <property type="molecule type" value="Genomic_DNA"/>
</dbReference>
<accession>A0A9P7K2Q1</accession>
<comment type="caution">
    <text evidence="2">The sequence shown here is derived from an EMBL/GenBank/DDBJ whole genome shotgun (WGS) entry which is preliminary data.</text>
</comment>
<reference evidence="2" key="2">
    <citation type="submission" date="2021-10" db="EMBL/GenBank/DDBJ databases">
        <title>Phylogenomics reveals ancestral predisposition of the termite-cultivated fungus Termitomyces towards a domesticated lifestyle.</title>
        <authorList>
            <person name="Auxier B."/>
            <person name="Grum-Grzhimaylo A."/>
            <person name="Cardenas M.E."/>
            <person name="Lodge J.D."/>
            <person name="Laessoe T."/>
            <person name="Pedersen O."/>
            <person name="Smith M.E."/>
            <person name="Kuyper T.W."/>
            <person name="Franco-Molano E.A."/>
            <person name="Baroni T.J."/>
            <person name="Aanen D.K."/>
        </authorList>
    </citation>
    <scope>NUCLEOTIDE SEQUENCE</scope>
    <source>
        <strain evidence="2">AP01</strain>
        <tissue evidence="2">Mycelium</tissue>
    </source>
</reference>
<sequence length="51" mass="5507">MHGQTPSSTPPSLKNSLSIALLMLTSSSRRERHLPLDPSIASPPSNVMPLR</sequence>
<proteinExistence type="predicted"/>
<keyword evidence="3" id="KW-1185">Reference proteome</keyword>
<name>A0A9P7K2Q1_9AGAR</name>
<evidence type="ECO:0000313" key="2">
    <source>
        <dbReference type="EMBL" id="KAG5634513.1"/>
    </source>
</evidence>
<dbReference type="Proteomes" id="UP000775547">
    <property type="component" value="Unassembled WGS sequence"/>
</dbReference>
<dbReference type="AlphaFoldDB" id="A0A9P7K2Q1"/>
<feature type="non-terminal residue" evidence="2">
    <location>
        <position position="51"/>
    </location>
</feature>
<evidence type="ECO:0000256" key="1">
    <source>
        <dbReference type="SAM" id="MobiDB-lite"/>
    </source>
</evidence>